<feature type="domain" description="DUF2382" evidence="1">
    <location>
        <begin position="12"/>
        <end position="121"/>
    </location>
</feature>
<sequence>MGERDKDDDAVLPLAEERLVVGTRRVVSGRVRLRVTTETLDEPVTADLRGETVEVTRVPVDREVDAMPVTRVEGDVTIVPVVEEVLVVERRLVLREEIHLRRTATVETFATSVPLRQQRVVIERDGEEPFLLPININQEDESDERL</sequence>
<keyword evidence="3" id="KW-1185">Reference proteome</keyword>
<gene>
    <name evidence="2" type="ORF">HYN69_01065</name>
</gene>
<dbReference type="AlphaFoldDB" id="A0A2S0UHK8"/>
<dbReference type="InterPro" id="IPR019060">
    <property type="entry name" value="DUF2382"/>
</dbReference>
<reference evidence="2 3" key="1">
    <citation type="submission" date="2018-04" db="EMBL/GenBank/DDBJ databases">
        <title>Genome sequencing of Gemmobacter.</title>
        <authorList>
            <person name="Yi H."/>
            <person name="Baek M.-G."/>
        </authorList>
    </citation>
    <scope>NUCLEOTIDE SEQUENCE [LARGE SCALE GENOMIC DNA]</scope>
    <source>
        <strain evidence="2 3">HYN0069</strain>
    </source>
</reference>
<organism evidence="2 3">
    <name type="scientific">Paragemmobacter aquarius</name>
    <dbReference type="NCBI Taxonomy" id="2169400"/>
    <lineage>
        <taxon>Bacteria</taxon>
        <taxon>Pseudomonadati</taxon>
        <taxon>Pseudomonadota</taxon>
        <taxon>Alphaproteobacteria</taxon>
        <taxon>Rhodobacterales</taxon>
        <taxon>Paracoccaceae</taxon>
        <taxon>Paragemmobacter</taxon>
    </lineage>
</organism>
<evidence type="ECO:0000313" key="3">
    <source>
        <dbReference type="Proteomes" id="UP000244496"/>
    </source>
</evidence>
<evidence type="ECO:0000313" key="2">
    <source>
        <dbReference type="EMBL" id="AWB47281.1"/>
    </source>
</evidence>
<name>A0A2S0UHK8_9RHOB</name>
<dbReference type="EMBL" id="CP028918">
    <property type="protein sequence ID" value="AWB47281.1"/>
    <property type="molecule type" value="Genomic_DNA"/>
</dbReference>
<dbReference type="OrthoDB" id="7775959at2"/>
<accession>A0A2S0UHK8</accession>
<dbReference type="Proteomes" id="UP000244496">
    <property type="component" value="Chromosome"/>
</dbReference>
<dbReference type="RefSeq" id="WP_108434110.1">
    <property type="nucleotide sequence ID" value="NZ_CP028918.1"/>
</dbReference>
<proteinExistence type="predicted"/>
<protein>
    <recommendedName>
        <fullName evidence="1">DUF2382 domain-containing protein</fullName>
    </recommendedName>
</protein>
<dbReference type="KEGG" id="geh:HYN69_01065"/>
<evidence type="ECO:0000259" key="1">
    <source>
        <dbReference type="Pfam" id="PF09557"/>
    </source>
</evidence>
<dbReference type="Pfam" id="PF09557">
    <property type="entry name" value="DUF2382"/>
    <property type="match status" value="1"/>
</dbReference>